<dbReference type="InterPro" id="IPR015421">
    <property type="entry name" value="PyrdxlP-dep_Trfase_major"/>
</dbReference>
<protein>
    <submittedName>
        <fullName evidence="4">Uncharacterized protein</fullName>
    </submittedName>
</protein>
<dbReference type="Pfam" id="PF22580">
    <property type="entry name" value="KYNU_C"/>
    <property type="match status" value="1"/>
</dbReference>
<dbReference type="EMBL" id="JNSL01000067">
    <property type="protein sequence ID" value="KGA17149.1"/>
    <property type="molecule type" value="Genomic_DNA"/>
</dbReference>
<dbReference type="InterPro" id="IPR015424">
    <property type="entry name" value="PyrdxlP-dep_Trfase"/>
</dbReference>
<dbReference type="PANTHER" id="PTHR14084">
    <property type="entry name" value="KYNURENINASE"/>
    <property type="match status" value="1"/>
</dbReference>
<dbReference type="InterPro" id="IPR015422">
    <property type="entry name" value="PyrdxlP-dep_Trfase_small"/>
</dbReference>
<dbReference type="GO" id="GO:0005737">
    <property type="term" value="C:cytoplasm"/>
    <property type="evidence" value="ECO:0007669"/>
    <property type="project" value="InterPro"/>
</dbReference>
<dbReference type="PIRSF" id="PIRSF038800">
    <property type="entry name" value="KYNU"/>
    <property type="match status" value="1"/>
</dbReference>
<accession>A0A094Q4Y9</accession>
<dbReference type="PANTHER" id="PTHR14084:SF0">
    <property type="entry name" value="KYNURENINASE"/>
    <property type="match status" value="1"/>
</dbReference>
<proteinExistence type="predicted"/>
<keyword evidence="1" id="KW-0662">Pyridine nucleotide biosynthesis</keyword>
<evidence type="ECO:0000256" key="1">
    <source>
        <dbReference type="ARBA" id="ARBA00022642"/>
    </source>
</evidence>
<keyword evidence="3" id="KW-0663">Pyridoxal phosphate</keyword>
<dbReference type="InterPro" id="IPR010111">
    <property type="entry name" value="Kynureninase"/>
</dbReference>
<dbReference type="AlphaFoldDB" id="A0A094Q4Y9"/>
<dbReference type="GO" id="GO:0043420">
    <property type="term" value="P:anthranilate metabolic process"/>
    <property type="evidence" value="ECO:0007669"/>
    <property type="project" value="TreeGrafter"/>
</dbReference>
<dbReference type="GO" id="GO:0030429">
    <property type="term" value="F:kynureninase activity"/>
    <property type="evidence" value="ECO:0007669"/>
    <property type="project" value="InterPro"/>
</dbReference>
<dbReference type="SUPFAM" id="SSF53383">
    <property type="entry name" value="PLP-dependent transferases"/>
    <property type="match status" value="1"/>
</dbReference>
<dbReference type="Gene3D" id="3.90.1150.10">
    <property type="entry name" value="Aspartate Aminotransferase, domain 1"/>
    <property type="match status" value="1"/>
</dbReference>
<dbReference type="Gene3D" id="3.40.640.10">
    <property type="entry name" value="Type I PLP-dependent aspartate aminotransferase-like (Major domain)"/>
    <property type="match status" value="1"/>
</dbReference>
<reference evidence="4" key="1">
    <citation type="submission" date="2014-06" db="EMBL/GenBank/DDBJ databases">
        <title>Key roles for freshwater Actinobacteria revealed by deep metagenomic sequencing.</title>
        <authorList>
            <person name="Ghai R."/>
            <person name="Mizuno C.M."/>
            <person name="Picazo A."/>
            <person name="Camacho A."/>
            <person name="Rodriguez-Valera F."/>
        </authorList>
    </citation>
    <scope>NUCLEOTIDE SEQUENCE</scope>
</reference>
<gene>
    <name evidence="4" type="ORF">GM51_10985</name>
</gene>
<keyword evidence="2" id="KW-0378">Hydrolase</keyword>
<evidence type="ECO:0000256" key="3">
    <source>
        <dbReference type="ARBA" id="ARBA00022898"/>
    </source>
</evidence>
<dbReference type="GO" id="GO:0030170">
    <property type="term" value="F:pyridoxal phosphate binding"/>
    <property type="evidence" value="ECO:0007669"/>
    <property type="project" value="InterPro"/>
</dbReference>
<organism evidence="4">
    <name type="scientific">freshwater metagenome</name>
    <dbReference type="NCBI Taxonomy" id="449393"/>
    <lineage>
        <taxon>unclassified sequences</taxon>
        <taxon>metagenomes</taxon>
        <taxon>ecological metagenomes</taxon>
    </lineage>
</organism>
<dbReference type="GO" id="GO:0019441">
    <property type="term" value="P:L-tryptophan catabolic process to kynurenine"/>
    <property type="evidence" value="ECO:0007669"/>
    <property type="project" value="TreeGrafter"/>
</dbReference>
<evidence type="ECO:0000313" key="4">
    <source>
        <dbReference type="EMBL" id="KGA17149.1"/>
    </source>
</evidence>
<name>A0A094Q4Y9_9ZZZZ</name>
<dbReference type="GO" id="GO:0009435">
    <property type="term" value="P:NAD+ biosynthetic process"/>
    <property type="evidence" value="ECO:0007669"/>
    <property type="project" value="InterPro"/>
</dbReference>
<evidence type="ECO:0000256" key="2">
    <source>
        <dbReference type="ARBA" id="ARBA00022801"/>
    </source>
</evidence>
<sequence>MDVTNRQYALDLDAKDPLAKFRDEFIINDPAICYLDGNSLGRLPKRTIKVINDYLLNDWGAKVVEGWSDWIEEPFATGDLLGRTTLGAAAGQVLVTDTTSVNFYQLAGAALAARPDRKTIIIDAANFPTDRYILQGYAKERGLNLVIINNEDPAISQHERITPEILEKYLSEDVAFVTFEVIQYRAGARNDIKALTDVARKYGAFTIWDCSHAIGAIDLQFDKDGVDLAVGCTYKFGFSGPGSPGWLYVSKRVQNELQVPIQGWHAQENMFDMGPIFKKAEGLAGFQIATPSIIALRSVQSSFGIIEEAGIKNIEAKCATGTQMMIDLYDAWLADLGFTLNTPRDAKWRGGHVSLVHPDGKQIAFALRQLANVIPDYRAPNSVRLAISPLMNSYAEIWDGFSRLKDLVASGDYKKISNTNSKVT</sequence>
<comment type="caution">
    <text evidence="4">The sequence shown here is derived from an EMBL/GenBank/DDBJ whole genome shotgun (WGS) entry which is preliminary data.</text>
</comment>